<sequence length="137" mass="14362">MSSLLAISASLVYLILADSVVALLLALICWGLLRWTTRCPVPFNRVYLACLLWALAASAVTIGLISLGGKQAVGPGHLLLASGWVRAAVLLDMLLGVALLWRLVPRGDGHRITLGNACLCVGVIAVLALIPLAGFSH</sequence>
<keyword evidence="1" id="KW-1133">Transmembrane helix</keyword>
<keyword evidence="1" id="KW-0812">Transmembrane</keyword>
<keyword evidence="1" id="KW-0472">Membrane</keyword>
<dbReference type="RefSeq" id="WP_113063920.1">
    <property type="nucleotide sequence ID" value="NZ_JAAZQD010000004.1"/>
</dbReference>
<proteinExistence type="predicted"/>
<dbReference type="EMBL" id="JAAZQD010000004">
    <property type="protein sequence ID" value="NKZ39319.1"/>
    <property type="molecule type" value="Genomic_DNA"/>
</dbReference>
<accession>A0A846ZP70</accession>
<reference evidence="2 3" key="1">
    <citation type="journal article" date="2017" name="Int. J. Syst. Evol. Microbiol.">
        <title>Oleiagrimonas citrea sp. nov., a marine bacterium isolated from tidal flat sediment and emended description of the genus Oleiagrimonas Fang et al. 2015 and Oleiagrimonas soli.</title>
        <authorList>
            <person name="Yang S.H."/>
            <person name="Seo H.S."/>
            <person name="Seong C.N."/>
            <person name="Kwon K.K."/>
        </authorList>
    </citation>
    <scope>NUCLEOTIDE SEQUENCE [LARGE SCALE GENOMIC DNA]</scope>
    <source>
        <strain evidence="2 3">MEBiC09124</strain>
    </source>
</reference>
<protein>
    <submittedName>
        <fullName evidence="2">Uncharacterized protein</fullName>
    </submittedName>
</protein>
<comment type="caution">
    <text evidence="2">The sequence shown here is derived from an EMBL/GenBank/DDBJ whole genome shotgun (WGS) entry which is preliminary data.</text>
</comment>
<organism evidence="2 3">
    <name type="scientific">Oleiagrimonas citrea</name>
    <dbReference type="NCBI Taxonomy" id="1665687"/>
    <lineage>
        <taxon>Bacteria</taxon>
        <taxon>Pseudomonadati</taxon>
        <taxon>Pseudomonadota</taxon>
        <taxon>Gammaproteobacteria</taxon>
        <taxon>Lysobacterales</taxon>
        <taxon>Rhodanobacteraceae</taxon>
        <taxon>Oleiagrimonas</taxon>
    </lineage>
</organism>
<dbReference type="Proteomes" id="UP000541636">
    <property type="component" value="Unassembled WGS sequence"/>
</dbReference>
<feature type="transmembrane region" description="Helical" evidence="1">
    <location>
        <begin position="79"/>
        <end position="101"/>
    </location>
</feature>
<gene>
    <name evidence="2" type="ORF">HF690_10205</name>
</gene>
<feature type="transmembrane region" description="Helical" evidence="1">
    <location>
        <begin position="113"/>
        <end position="135"/>
    </location>
</feature>
<feature type="transmembrane region" description="Helical" evidence="1">
    <location>
        <begin position="12"/>
        <end position="33"/>
    </location>
</feature>
<keyword evidence="3" id="KW-1185">Reference proteome</keyword>
<dbReference type="AlphaFoldDB" id="A0A846ZP70"/>
<evidence type="ECO:0000313" key="2">
    <source>
        <dbReference type="EMBL" id="NKZ39319.1"/>
    </source>
</evidence>
<feature type="transmembrane region" description="Helical" evidence="1">
    <location>
        <begin position="45"/>
        <end position="67"/>
    </location>
</feature>
<name>A0A846ZP70_9GAMM</name>
<evidence type="ECO:0000313" key="3">
    <source>
        <dbReference type="Proteomes" id="UP000541636"/>
    </source>
</evidence>
<evidence type="ECO:0000256" key="1">
    <source>
        <dbReference type="SAM" id="Phobius"/>
    </source>
</evidence>